<organism evidence="4 5">
    <name type="scientific">Aphanomyces astaci</name>
    <name type="common">Crayfish plague agent</name>
    <dbReference type="NCBI Taxonomy" id="112090"/>
    <lineage>
        <taxon>Eukaryota</taxon>
        <taxon>Sar</taxon>
        <taxon>Stramenopiles</taxon>
        <taxon>Oomycota</taxon>
        <taxon>Saprolegniomycetes</taxon>
        <taxon>Saprolegniales</taxon>
        <taxon>Verrucalvaceae</taxon>
        <taxon>Aphanomyces</taxon>
    </lineage>
</organism>
<evidence type="ECO:0000256" key="1">
    <source>
        <dbReference type="ARBA" id="ARBA00006141"/>
    </source>
</evidence>
<dbReference type="PIRSF" id="PIRSF000868">
    <property type="entry name" value="14-3-3"/>
    <property type="match status" value="1"/>
</dbReference>
<comment type="caution">
    <text evidence="4">The sequence shown here is derived from an EMBL/GenBank/DDBJ whole genome shotgun (WGS) entry which is preliminary data.</text>
</comment>
<dbReference type="Gene3D" id="1.20.190.20">
    <property type="entry name" value="14-3-3 domain"/>
    <property type="match status" value="1"/>
</dbReference>
<accession>A0A397A1L9</accession>
<dbReference type="EMBL" id="QUSZ01007794">
    <property type="protein sequence ID" value="RHY01512.1"/>
    <property type="molecule type" value="Genomic_DNA"/>
</dbReference>
<feature type="site" description="Interaction with phosphoserine on interacting protein" evidence="2">
    <location>
        <position position="127"/>
    </location>
</feature>
<feature type="site" description="Interaction with phosphoserine on interacting protein" evidence="2">
    <location>
        <position position="57"/>
    </location>
</feature>
<gene>
    <name evidence="4" type="ORF">DYB36_013264</name>
</gene>
<feature type="domain" description="14-3-3" evidence="3">
    <location>
        <begin position="3"/>
        <end position="233"/>
    </location>
</feature>
<dbReference type="Proteomes" id="UP000265427">
    <property type="component" value="Unassembled WGS sequence"/>
</dbReference>
<name>A0A397A1L9_APHAT</name>
<dbReference type="Pfam" id="PF00244">
    <property type="entry name" value="14-3-3"/>
    <property type="match status" value="1"/>
</dbReference>
<reference evidence="4 5" key="1">
    <citation type="submission" date="2018-08" db="EMBL/GenBank/DDBJ databases">
        <title>Aphanomyces genome sequencing and annotation.</title>
        <authorList>
            <person name="Minardi D."/>
            <person name="Oidtmann B."/>
            <person name="Van Der Giezen M."/>
            <person name="Studholme D.J."/>
        </authorList>
    </citation>
    <scope>NUCLEOTIDE SEQUENCE [LARGE SCALE GENOMIC DNA]</scope>
    <source>
        <strain evidence="4 5">Kv</strain>
    </source>
</reference>
<evidence type="ECO:0000259" key="3">
    <source>
        <dbReference type="SMART" id="SM00101"/>
    </source>
</evidence>
<dbReference type="AlphaFoldDB" id="A0A397A1L9"/>
<dbReference type="SUPFAM" id="SSF48445">
    <property type="entry name" value="14-3-3 protein"/>
    <property type="match status" value="1"/>
</dbReference>
<evidence type="ECO:0000256" key="2">
    <source>
        <dbReference type="PIRSR" id="PIRSR000868-1"/>
    </source>
</evidence>
<dbReference type="InterPro" id="IPR023410">
    <property type="entry name" value="14-3-3_domain"/>
</dbReference>
<protein>
    <recommendedName>
        <fullName evidence="3">14-3-3 domain-containing protein</fullName>
    </recommendedName>
</protein>
<dbReference type="PRINTS" id="PR00305">
    <property type="entry name" value="1433ZETA"/>
</dbReference>
<evidence type="ECO:0000313" key="4">
    <source>
        <dbReference type="EMBL" id="RHY01512.1"/>
    </source>
</evidence>
<dbReference type="InterPro" id="IPR036815">
    <property type="entry name" value="14-3-3_dom_sf"/>
</dbReference>
<dbReference type="SMART" id="SM00101">
    <property type="entry name" value="14_3_3"/>
    <property type="match status" value="1"/>
</dbReference>
<dbReference type="VEuPathDB" id="FungiDB:H257_16784"/>
<sequence length="233" mass="26431">MDRSSLIFLARLAEEAERYDEMAGHMKAVATNFDNELSSDEGNLIAVAFKNEMGTRRSAWRVLRNIQMKTQDTQQAATTQAYIQRIEDEVRTLCHDIVAMIDDHLLPKASNIESQAFYHKMKGDYYRYLAEIAPSSGDGTSANLALESYEKARDLMSAELPPTHPLRLSLALNFSVFYVEILNAPDRGALMAKQSFDDAMGELDMLSEDNYRDTTLIMQLLRDNMTLWMAIQA</sequence>
<comment type="similarity">
    <text evidence="1">Belongs to the 14-3-3 family.</text>
</comment>
<dbReference type="InterPro" id="IPR000308">
    <property type="entry name" value="14-3-3"/>
</dbReference>
<evidence type="ECO:0000313" key="5">
    <source>
        <dbReference type="Proteomes" id="UP000265427"/>
    </source>
</evidence>
<dbReference type="PANTHER" id="PTHR18860">
    <property type="entry name" value="14-3-3 PROTEIN"/>
    <property type="match status" value="1"/>
</dbReference>
<proteinExistence type="inferred from homology"/>